<evidence type="ECO:0000256" key="1">
    <source>
        <dbReference type="ARBA" id="ARBA00004141"/>
    </source>
</evidence>
<comment type="caution">
    <text evidence="8">The sequence shown here is derived from an EMBL/GenBank/DDBJ whole genome shotgun (WGS) entry which is preliminary data.</text>
</comment>
<evidence type="ECO:0000313" key="8">
    <source>
        <dbReference type="EMBL" id="GBF98555.1"/>
    </source>
</evidence>
<feature type="region of interest" description="Disordered" evidence="5">
    <location>
        <begin position="317"/>
        <end position="370"/>
    </location>
</feature>
<keyword evidence="4 6" id="KW-0472">Membrane</keyword>
<gene>
    <name evidence="8" type="ORF">Rsub_11885</name>
</gene>
<accession>A0A2V0PN71</accession>
<evidence type="ECO:0000256" key="6">
    <source>
        <dbReference type="SAM" id="Phobius"/>
    </source>
</evidence>
<feature type="transmembrane region" description="Helical" evidence="6">
    <location>
        <begin position="96"/>
        <end position="120"/>
    </location>
</feature>
<feature type="transmembrane region" description="Helical" evidence="6">
    <location>
        <begin position="38"/>
        <end position="61"/>
    </location>
</feature>
<dbReference type="Pfam" id="PF03151">
    <property type="entry name" value="TPT"/>
    <property type="match status" value="1"/>
</dbReference>
<feature type="transmembrane region" description="Helical" evidence="6">
    <location>
        <begin position="253"/>
        <end position="274"/>
    </location>
</feature>
<dbReference type="OrthoDB" id="10261634at2759"/>
<feature type="transmembrane region" description="Helical" evidence="6">
    <location>
        <begin position="7"/>
        <end position="26"/>
    </location>
</feature>
<feature type="transmembrane region" description="Helical" evidence="6">
    <location>
        <begin position="188"/>
        <end position="205"/>
    </location>
</feature>
<evidence type="ECO:0000256" key="3">
    <source>
        <dbReference type="ARBA" id="ARBA00022989"/>
    </source>
</evidence>
<evidence type="ECO:0000256" key="5">
    <source>
        <dbReference type="SAM" id="MobiDB-lite"/>
    </source>
</evidence>
<evidence type="ECO:0000259" key="7">
    <source>
        <dbReference type="Pfam" id="PF03151"/>
    </source>
</evidence>
<keyword evidence="3 6" id="KW-1133">Transmembrane helix</keyword>
<reference evidence="8 9" key="1">
    <citation type="journal article" date="2018" name="Sci. Rep.">
        <title>Raphidocelis subcapitata (=Pseudokirchneriella subcapitata) provides an insight into genome evolution and environmental adaptations in the Sphaeropleales.</title>
        <authorList>
            <person name="Suzuki S."/>
            <person name="Yamaguchi H."/>
            <person name="Nakajima N."/>
            <person name="Kawachi M."/>
        </authorList>
    </citation>
    <scope>NUCLEOTIDE SEQUENCE [LARGE SCALE GENOMIC DNA]</scope>
    <source>
        <strain evidence="8 9">NIES-35</strain>
    </source>
</reference>
<feature type="transmembrane region" description="Helical" evidence="6">
    <location>
        <begin position="149"/>
        <end position="167"/>
    </location>
</feature>
<keyword evidence="2 6" id="KW-0812">Transmembrane</keyword>
<dbReference type="PANTHER" id="PTHR11132">
    <property type="entry name" value="SOLUTE CARRIER FAMILY 35"/>
    <property type="match status" value="1"/>
</dbReference>
<dbReference type="Proteomes" id="UP000247498">
    <property type="component" value="Unassembled WGS sequence"/>
</dbReference>
<protein>
    <submittedName>
        <fullName evidence="8">Sugar phosphate phosphate translocator-like</fullName>
    </submittedName>
</protein>
<feature type="transmembrane region" description="Helical" evidence="6">
    <location>
        <begin position="280"/>
        <end position="297"/>
    </location>
</feature>
<feature type="transmembrane region" description="Helical" evidence="6">
    <location>
        <begin position="127"/>
        <end position="143"/>
    </location>
</feature>
<comment type="subcellular location">
    <subcellularLocation>
        <location evidence="1">Membrane</location>
        <topology evidence="1">Multi-pass membrane protein</topology>
    </subcellularLocation>
</comment>
<feature type="compositionally biased region" description="Gly residues" evidence="5">
    <location>
        <begin position="329"/>
        <end position="341"/>
    </location>
</feature>
<dbReference type="InParanoid" id="A0A2V0PN71"/>
<proteinExistence type="predicted"/>
<feature type="compositionally biased region" description="Gly residues" evidence="5">
    <location>
        <begin position="352"/>
        <end position="370"/>
    </location>
</feature>
<feature type="transmembrane region" description="Helical" evidence="6">
    <location>
        <begin position="225"/>
        <end position="246"/>
    </location>
</feature>
<evidence type="ECO:0000313" key="9">
    <source>
        <dbReference type="Proteomes" id="UP000247498"/>
    </source>
</evidence>
<feature type="domain" description="Sugar phosphate transporter" evidence="7">
    <location>
        <begin position="10"/>
        <end position="297"/>
    </location>
</feature>
<evidence type="ECO:0000256" key="4">
    <source>
        <dbReference type="ARBA" id="ARBA00023136"/>
    </source>
</evidence>
<feature type="transmembrane region" description="Helical" evidence="6">
    <location>
        <begin position="73"/>
        <end position="90"/>
    </location>
</feature>
<dbReference type="SUPFAM" id="SSF103481">
    <property type="entry name" value="Multidrug resistance efflux transporter EmrE"/>
    <property type="match status" value="2"/>
</dbReference>
<dbReference type="AlphaFoldDB" id="A0A2V0PN71"/>
<name>A0A2V0PN71_9CHLO</name>
<sequence length="381" mass="39016">MGPSSFLTITVIILWTASNVGVLLLNKFLLTNTGFKQPVFLTLCHMMACCSLAYALSLTGSFPIRPLRSRRQLWKVCLLATIFCITIVLGNMSLKYIAVSFSQAVGSATPFFTALFALALQGSRESAATYAALFPIVLGVAVASGGEPAFHLVGFAACLLATAGRALKSVVQAMLLADANERLDPMSLLFYMSSLSVLLLLPATALLEPSSFGAAQALMATNPGFLWWLLLNSFTAYAVNLTNFMVTKYTSALTLQVLGNLKGVIAAGVSVALFRNAVTAKGMLGYAVTIAGVFAYSTSKRRAAVIRAADAAKGLGPEAEPLIKPGPGSSAGGCSSAGGGLPTSLQQHRAGRGGSGCGNSSGGGGGGGGGGATVRVNVIAG</sequence>
<dbReference type="FunCoup" id="A0A2V0PN71">
    <property type="interactions" value="983"/>
</dbReference>
<dbReference type="GO" id="GO:0016020">
    <property type="term" value="C:membrane"/>
    <property type="evidence" value="ECO:0007669"/>
    <property type="project" value="UniProtKB-SubCell"/>
</dbReference>
<dbReference type="InterPro" id="IPR037185">
    <property type="entry name" value="EmrE-like"/>
</dbReference>
<organism evidence="8 9">
    <name type="scientific">Raphidocelis subcapitata</name>
    <dbReference type="NCBI Taxonomy" id="307507"/>
    <lineage>
        <taxon>Eukaryota</taxon>
        <taxon>Viridiplantae</taxon>
        <taxon>Chlorophyta</taxon>
        <taxon>core chlorophytes</taxon>
        <taxon>Chlorophyceae</taxon>
        <taxon>CS clade</taxon>
        <taxon>Sphaeropleales</taxon>
        <taxon>Selenastraceae</taxon>
        <taxon>Raphidocelis</taxon>
    </lineage>
</organism>
<evidence type="ECO:0000256" key="2">
    <source>
        <dbReference type="ARBA" id="ARBA00022692"/>
    </source>
</evidence>
<dbReference type="InterPro" id="IPR004853">
    <property type="entry name" value="Sugar_P_trans_dom"/>
</dbReference>
<dbReference type="EMBL" id="BDRX01000128">
    <property type="protein sequence ID" value="GBF98555.1"/>
    <property type="molecule type" value="Genomic_DNA"/>
</dbReference>
<dbReference type="InterPro" id="IPR050186">
    <property type="entry name" value="TPT_transporter"/>
</dbReference>
<keyword evidence="9" id="KW-1185">Reference proteome</keyword>